<gene>
    <name evidence="5" type="primary">dapC</name>
    <name evidence="5" type="ORF">ACFFFR_03195</name>
</gene>
<dbReference type="GO" id="GO:0009016">
    <property type="term" value="F:succinyldiaminopimelate transaminase activity"/>
    <property type="evidence" value="ECO:0007669"/>
    <property type="project" value="UniProtKB-EC"/>
</dbReference>
<evidence type="ECO:0000313" key="5">
    <source>
        <dbReference type="EMBL" id="MFC0581398.1"/>
    </source>
</evidence>
<name>A0ABV6P8E4_9MICC</name>
<organism evidence="5 6">
    <name type="scientific">Micrococcoides hystricis</name>
    <dbReference type="NCBI Taxonomy" id="1572761"/>
    <lineage>
        <taxon>Bacteria</taxon>
        <taxon>Bacillati</taxon>
        <taxon>Actinomycetota</taxon>
        <taxon>Actinomycetes</taxon>
        <taxon>Micrococcales</taxon>
        <taxon>Micrococcaceae</taxon>
        <taxon>Micrococcoides</taxon>
    </lineage>
</organism>
<keyword evidence="6" id="KW-1185">Reference proteome</keyword>
<reference evidence="5 6" key="1">
    <citation type="submission" date="2024-09" db="EMBL/GenBank/DDBJ databases">
        <authorList>
            <person name="Sun Q."/>
            <person name="Mori K."/>
        </authorList>
    </citation>
    <scope>NUCLEOTIDE SEQUENCE [LARGE SCALE GENOMIC DNA]</scope>
    <source>
        <strain evidence="5 6">NCAIM B.02604</strain>
    </source>
</reference>
<accession>A0ABV6P8E4</accession>
<dbReference type="InterPro" id="IPR050881">
    <property type="entry name" value="LL-DAP_aminotransferase"/>
</dbReference>
<dbReference type="InterPro" id="IPR015424">
    <property type="entry name" value="PyrdxlP-dep_Trfase"/>
</dbReference>
<evidence type="ECO:0000256" key="2">
    <source>
        <dbReference type="ARBA" id="ARBA00022576"/>
    </source>
</evidence>
<comment type="cofactor">
    <cofactor evidence="1">
        <name>pyridoxal 5'-phosphate</name>
        <dbReference type="ChEBI" id="CHEBI:597326"/>
    </cofactor>
</comment>
<dbReference type="EC" id="2.6.1.17" evidence="5"/>
<dbReference type="Gene3D" id="3.40.640.10">
    <property type="entry name" value="Type I PLP-dependent aspartate aminotransferase-like (Major domain)"/>
    <property type="match status" value="1"/>
</dbReference>
<dbReference type="Pfam" id="PF00155">
    <property type="entry name" value="Aminotran_1_2"/>
    <property type="match status" value="1"/>
</dbReference>
<dbReference type="CDD" id="cd00609">
    <property type="entry name" value="AAT_like"/>
    <property type="match status" value="1"/>
</dbReference>
<dbReference type="InterPro" id="IPR019880">
    <property type="entry name" value="OxyQ"/>
</dbReference>
<dbReference type="RefSeq" id="WP_377458081.1">
    <property type="nucleotide sequence ID" value="NZ_JBHLUB010000003.1"/>
</dbReference>
<keyword evidence="2 5" id="KW-0032">Aminotransferase</keyword>
<dbReference type="InterPro" id="IPR015422">
    <property type="entry name" value="PyrdxlP-dep_Trfase_small"/>
</dbReference>
<dbReference type="Gene3D" id="3.90.1150.10">
    <property type="entry name" value="Aspartate Aminotransferase, domain 1"/>
    <property type="match status" value="1"/>
</dbReference>
<evidence type="ECO:0000256" key="1">
    <source>
        <dbReference type="ARBA" id="ARBA00001933"/>
    </source>
</evidence>
<dbReference type="InterPro" id="IPR004839">
    <property type="entry name" value="Aminotransferase_I/II_large"/>
</dbReference>
<dbReference type="PANTHER" id="PTHR42832">
    <property type="entry name" value="AMINO ACID AMINOTRANSFERASE"/>
    <property type="match status" value="1"/>
</dbReference>
<protein>
    <submittedName>
        <fullName evidence="5">Succinyldiaminopimelate transaminase</fullName>
        <ecNumber evidence="5">2.6.1.17</ecNumber>
    </submittedName>
</protein>
<dbReference type="NCBIfam" id="TIGR03539">
    <property type="entry name" value="DapC_actino"/>
    <property type="match status" value="1"/>
</dbReference>
<dbReference type="InterPro" id="IPR015421">
    <property type="entry name" value="PyrdxlP-dep_Trfase_major"/>
</dbReference>
<evidence type="ECO:0000313" key="6">
    <source>
        <dbReference type="Proteomes" id="UP001589862"/>
    </source>
</evidence>
<proteinExistence type="predicted"/>
<dbReference type="EMBL" id="JBHLUB010000003">
    <property type="protein sequence ID" value="MFC0581398.1"/>
    <property type="molecule type" value="Genomic_DNA"/>
</dbReference>
<dbReference type="SUPFAM" id="SSF53383">
    <property type="entry name" value="PLP-dependent transferases"/>
    <property type="match status" value="1"/>
</dbReference>
<comment type="caution">
    <text evidence="5">The sequence shown here is derived from an EMBL/GenBank/DDBJ whole genome shotgun (WGS) entry which is preliminary data.</text>
</comment>
<dbReference type="PANTHER" id="PTHR42832:SF3">
    <property type="entry name" value="L-GLUTAMINE--4-(METHYLSULFANYL)-2-OXOBUTANOATE AMINOTRANSFERASE"/>
    <property type="match status" value="1"/>
</dbReference>
<dbReference type="Proteomes" id="UP001589862">
    <property type="component" value="Unassembled WGS sequence"/>
</dbReference>
<keyword evidence="3 5" id="KW-0808">Transferase</keyword>
<feature type="domain" description="Aminotransferase class I/classII large" evidence="4">
    <location>
        <begin position="26"/>
        <end position="366"/>
    </location>
</feature>
<evidence type="ECO:0000256" key="3">
    <source>
        <dbReference type="ARBA" id="ARBA00022679"/>
    </source>
</evidence>
<evidence type="ECO:0000259" key="4">
    <source>
        <dbReference type="Pfam" id="PF00155"/>
    </source>
</evidence>
<sequence length="370" mass="40232">MRPLPEYPWESLKPFREQAAQHPDGVVDLSIGTPADPTPAIIQDALAANTDAHGYPPTEGSVQLREAIVQWFARRRKTAGLGIDAVLPTVGSKELVAWLPTLLGLSGDDLVIHPVTAYPTYGVGADLADVDSLASDEPWNLDGSTKERIKLIWVNSPANPTGAVMDTEQLRKVVQFARTIGAVVASDECYAELGWDDWEEHVPGLLEPAVSENNLENLLAVYSMSKQSNMAGYRASFIAGDNQLIAELTNLRKHAGMMVPAPIQHALTVALGDDQHVQEQKDRYRRRRNQLKEALTTAGFSITHSQAGLYLWVSAEDHDCWSLVEKFAAAGIVVGPGSFYGPVGENNIRISLTASDEAVAQAVKRIPQVL</sequence>